<organism evidence="1">
    <name type="scientific">Streptomyces sp. SID12501</name>
    <dbReference type="NCBI Taxonomy" id="2706042"/>
    <lineage>
        <taxon>Bacteria</taxon>
        <taxon>Bacillati</taxon>
        <taxon>Actinomycetota</taxon>
        <taxon>Actinomycetes</taxon>
        <taxon>Kitasatosporales</taxon>
        <taxon>Streptomycetaceae</taxon>
        <taxon>Streptomyces</taxon>
    </lineage>
</organism>
<comment type="caution">
    <text evidence="1">The sequence shown here is derived from an EMBL/GenBank/DDBJ whole genome shotgun (WGS) entry which is preliminary data.</text>
</comment>
<evidence type="ECO:0000313" key="1">
    <source>
        <dbReference type="EMBL" id="NEC93058.1"/>
    </source>
</evidence>
<reference evidence="1" key="1">
    <citation type="submission" date="2020-01" db="EMBL/GenBank/DDBJ databases">
        <title>Insect and environment-associated Actinomycetes.</title>
        <authorList>
            <person name="Currrie C."/>
            <person name="Chevrette M."/>
            <person name="Carlson C."/>
            <person name="Stubbendieck R."/>
            <person name="Wendt-Pienkowski E."/>
        </authorList>
    </citation>
    <scope>NUCLEOTIDE SEQUENCE</scope>
    <source>
        <strain evidence="1">SID12501</strain>
    </source>
</reference>
<gene>
    <name evidence="1" type="ORF">G3I71_46710</name>
</gene>
<dbReference type="EMBL" id="JAAGLU010000448">
    <property type="protein sequence ID" value="NEC93058.1"/>
    <property type="molecule type" value="Genomic_DNA"/>
</dbReference>
<name>A0A6B3C8K2_9ACTN</name>
<feature type="non-terminal residue" evidence="1">
    <location>
        <position position="1"/>
    </location>
</feature>
<feature type="non-terminal residue" evidence="1">
    <location>
        <position position="168"/>
    </location>
</feature>
<dbReference type="AlphaFoldDB" id="A0A6B3C8K2"/>
<protein>
    <submittedName>
        <fullName evidence="1">Uncharacterized protein</fullName>
    </submittedName>
</protein>
<proteinExistence type="predicted"/>
<accession>A0A6B3C8K2</accession>
<sequence>CWTCFAWGPTDAATCKACRSFSRAHPVGTCGTCARQVPLSGGHCRLCRHQARLLAGQTGGDGPAALHLVQVTGQQLFFGDTQRRITRNNPGRVPREPRQGRLVAAAGKLQVWRPTAWPVQPELFTLPMDELPYRILRDDEPRLAWFDHVVPAVARIGGAKGWSHDVCD</sequence>